<reference evidence="10" key="1">
    <citation type="submission" date="2020-06" db="EMBL/GenBank/DDBJ databases">
        <authorList>
            <person name="Li T."/>
            <person name="Hu X."/>
            <person name="Zhang T."/>
            <person name="Song X."/>
            <person name="Zhang H."/>
            <person name="Dai N."/>
            <person name="Sheng W."/>
            <person name="Hou X."/>
            <person name="Wei L."/>
        </authorList>
    </citation>
    <scope>NUCLEOTIDE SEQUENCE</scope>
    <source>
        <strain evidence="10">KEN1</strain>
        <tissue evidence="10">Leaf</tissue>
    </source>
</reference>
<keyword evidence="8 9" id="KW-0472">Membrane</keyword>
<dbReference type="AlphaFoldDB" id="A0AAW2Y572"/>
<sequence length="252" mass="28787">MASIFSLSYLRRRLLLRYHFNTASATLIVPKLHPFTHPLFNSHRSPIFNHPQHPFLRFLSTRSIRPTRHNKTDIGARARQLQTRRLWTYALTFSCIAGFIIIVLNQFQDQLVFYITPTDALQKYYSNPTKSKFRLGGLVLENSVAQIPSSPEIQFVITDLITDILVKYEGSLPDLFREGHSVVVEGFIKPARNLDCYFAATEVLAKHDEKYMPAEVATAIEKNKKLIEEKKKKGEEALINATASDSARPVKV</sequence>
<evidence type="ECO:0000256" key="8">
    <source>
        <dbReference type="ARBA" id="ARBA00023136"/>
    </source>
</evidence>
<dbReference type="Gene3D" id="2.40.50.140">
    <property type="entry name" value="Nucleic acid-binding proteins"/>
    <property type="match status" value="1"/>
</dbReference>
<keyword evidence="7" id="KW-0408">Iron</keyword>
<organism evidence="10">
    <name type="scientific">Sesamum latifolium</name>
    <dbReference type="NCBI Taxonomy" id="2727402"/>
    <lineage>
        <taxon>Eukaryota</taxon>
        <taxon>Viridiplantae</taxon>
        <taxon>Streptophyta</taxon>
        <taxon>Embryophyta</taxon>
        <taxon>Tracheophyta</taxon>
        <taxon>Spermatophyta</taxon>
        <taxon>Magnoliopsida</taxon>
        <taxon>eudicotyledons</taxon>
        <taxon>Gunneridae</taxon>
        <taxon>Pentapetalae</taxon>
        <taxon>asterids</taxon>
        <taxon>lamiids</taxon>
        <taxon>Lamiales</taxon>
        <taxon>Pedaliaceae</taxon>
        <taxon>Sesamum</taxon>
    </lineage>
</organism>
<dbReference type="SUPFAM" id="SSF82093">
    <property type="entry name" value="Heme chaperone CcmE"/>
    <property type="match status" value="1"/>
</dbReference>
<dbReference type="InterPro" id="IPR012340">
    <property type="entry name" value="NA-bd_OB-fold"/>
</dbReference>
<keyword evidence="4" id="KW-0479">Metal-binding</keyword>
<keyword evidence="6 9" id="KW-1133">Transmembrane helix</keyword>
<gene>
    <name evidence="10" type="ORF">Slati_0725400</name>
</gene>
<feature type="transmembrane region" description="Helical" evidence="9">
    <location>
        <begin position="86"/>
        <end position="107"/>
    </location>
</feature>
<evidence type="ECO:0000256" key="7">
    <source>
        <dbReference type="ARBA" id="ARBA00023004"/>
    </source>
</evidence>
<evidence type="ECO:0000256" key="2">
    <source>
        <dbReference type="ARBA" id="ARBA00022617"/>
    </source>
</evidence>
<dbReference type="GO" id="GO:0046872">
    <property type="term" value="F:metal ion binding"/>
    <property type="evidence" value="ECO:0007669"/>
    <property type="project" value="UniProtKB-KW"/>
</dbReference>
<evidence type="ECO:0000256" key="4">
    <source>
        <dbReference type="ARBA" id="ARBA00022723"/>
    </source>
</evidence>
<evidence type="ECO:0000256" key="5">
    <source>
        <dbReference type="ARBA" id="ARBA00022748"/>
    </source>
</evidence>
<dbReference type="Pfam" id="PF03100">
    <property type="entry name" value="CcmE"/>
    <property type="match status" value="1"/>
</dbReference>
<keyword evidence="3 9" id="KW-0812">Transmembrane</keyword>
<comment type="subcellular location">
    <subcellularLocation>
        <location evidence="1">Membrane</location>
    </subcellularLocation>
</comment>
<dbReference type="InterPro" id="IPR004329">
    <property type="entry name" value="CcmE"/>
</dbReference>
<keyword evidence="2" id="KW-0349">Heme</keyword>
<dbReference type="HAMAP" id="MF_01959">
    <property type="entry name" value="CcmE"/>
    <property type="match status" value="1"/>
</dbReference>
<comment type="caution">
    <text evidence="10">The sequence shown here is derived from an EMBL/GenBank/DDBJ whole genome shotgun (WGS) entry which is preliminary data.</text>
</comment>
<dbReference type="EMBL" id="JACGWN010000002">
    <property type="protein sequence ID" value="KAL0460982.1"/>
    <property type="molecule type" value="Genomic_DNA"/>
</dbReference>
<dbReference type="GO" id="GO:0017003">
    <property type="term" value="P:protein-heme linkage"/>
    <property type="evidence" value="ECO:0007669"/>
    <property type="project" value="InterPro"/>
</dbReference>
<dbReference type="GO" id="GO:0020037">
    <property type="term" value="F:heme binding"/>
    <property type="evidence" value="ECO:0007669"/>
    <property type="project" value="InterPro"/>
</dbReference>
<evidence type="ECO:0000313" key="10">
    <source>
        <dbReference type="EMBL" id="KAL0460982.1"/>
    </source>
</evidence>
<evidence type="ECO:0000256" key="9">
    <source>
        <dbReference type="SAM" id="Phobius"/>
    </source>
</evidence>
<protein>
    <submittedName>
        <fullName evidence="10">Cytochrome c-type biogenesis protein CcmE, mitochondrial</fullName>
    </submittedName>
</protein>
<evidence type="ECO:0000256" key="1">
    <source>
        <dbReference type="ARBA" id="ARBA00004370"/>
    </source>
</evidence>
<dbReference type="PANTHER" id="PTHR34128:SF2">
    <property type="entry name" value="CYTOCHROME C-TYPE BIOGENESIS PROTEIN CCME HOMOLOG, MITOCHONDRIAL"/>
    <property type="match status" value="1"/>
</dbReference>
<accession>A0AAW2Y572</accession>
<dbReference type="GO" id="GO:0017004">
    <property type="term" value="P:cytochrome complex assembly"/>
    <property type="evidence" value="ECO:0007669"/>
    <property type="project" value="UniProtKB-KW"/>
</dbReference>
<dbReference type="PANTHER" id="PTHR34128">
    <property type="entry name" value="CYTOCHROME C-TYPE BIOGENESIS PROTEIN CCME HOMOLOG, MITOCHONDRIAL"/>
    <property type="match status" value="1"/>
</dbReference>
<keyword evidence="5" id="KW-0201">Cytochrome c-type biogenesis</keyword>
<reference evidence="10" key="2">
    <citation type="journal article" date="2024" name="Plant">
        <title>Genomic evolution and insights into agronomic trait innovations of Sesamum species.</title>
        <authorList>
            <person name="Miao H."/>
            <person name="Wang L."/>
            <person name="Qu L."/>
            <person name="Liu H."/>
            <person name="Sun Y."/>
            <person name="Le M."/>
            <person name="Wang Q."/>
            <person name="Wei S."/>
            <person name="Zheng Y."/>
            <person name="Lin W."/>
            <person name="Duan Y."/>
            <person name="Cao H."/>
            <person name="Xiong S."/>
            <person name="Wang X."/>
            <person name="Wei L."/>
            <person name="Li C."/>
            <person name="Ma Q."/>
            <person name="Ju M."/>
            <person name="Zhao R."/>
            <person name="Li G."/>
            <person name="Mu C."/>
            <person name="Tian Q."/>
            <person name="Mei H."/>
            <person name="Zhang T."/>
            <person name="Gao T."/>
            <person name="Zhang H."/>
        </authorList>
    </citation>
    <scope>NUCLEOTIDE SEQUENCE</scope>
    <source>
        <strain evidence="10">KEN1</strain>
    </source>
</reference>
<proteinExistence type="inferred from homology"/>
<dbReference type="GO" id="GO:0005886">
    <property type="term" value="C:plasma membrane"/>
    <property type="evidence" value="ECO:0007669"/>
    <property type="project" value="InterPro"/>
</dbReference>
<evidence type="ECO:0000256" key="6">
    <source>
        <dbReference type="ARBA" id="ARBA00022989"/>
    </source>
</evidence>
<dbReference type="InterPro" id="IPR036127">
    <property type="entry name" value="CcmE-like_sf"/>
</dbReference>
<name>A0AAW2Y572_9LAMI</name>
<evidence type="ECO:0000256" key="3">
    <source>
        <dbReference type="ARBA" id="ARBA00022692"/>
    </source>
</evidence>